<dbReference type="InterPro" id="IPR022641">
    <property type="entry name" value="CheR_N"/>
</dbReference>
<dbReference type="GO" id="GO:0008983">
    <property type="term" value="F:protein-glutamate O-methyltransferase activity"/>
    <property type="evidence" value="ECO:0007669"/>
    <property type="project" value="UniProtKB-EC"/>
</dbReference>
<comment type="catalytic activity">
    <reaction evidence="1">
        <text>L-glutamyl-[protein] + S-adenosyl-L-methionine = [protein]-L-glutamate 5-O-methyl ester + S-adenosyl-L-homocysteine</text>
        <dbReference type="Rhea" id="RHEA:24452"/>
        <dbReference type="Rhea" id="RHEA-COMP:10208"/>
        <dbReference type="Rhea" id="RHEA-COMP:10311"/>
        <dbReference type="ChEBI" id="CHEBI:29973"/>
        <dbReference type="ChEBI" id="CHEBI:57856"/>
        <dbReference type="ChEBI" id="CHEBI:59789"/>
        <dbReference type="ChEBI" id="CHEBI:82795"/>
        <dbReference type="EC" id="2.1.1.80"/>
    </reaction>
</comment>
<dbReference type="InterPro" id="IPR000780">
    <property type="entry name" value="CheR_MeTrfase"/>
</dbReference>
<dbReference type="AlphaFoldDB" id="A0A3E0WSA3"/>
<dbReference type="PANTHER" id="PTHR24422">
    <property type="entry name" value="CHEMOTAXIS PROTEIN METHYLTRANSFERASE"/>
    <property type="match status" value="1"/>
</dbReference>
<feature type="domain" description="CheR-type methyltransferase" evidence="6">
    <location>
        <begin position="1"/>
        <end position="276"/>
    </location>
</feature>
<keyword evidence="5" id="KW-0949">S-adenosyl-L-methionine</keyword>
<gene>
    <name evidence="7" type="ORF">CAL65_12430</name>
</gene>
<keyword evidence="8" id="KW-1185">Reference proteome</keyword>
<evidence type="ECO:0000259" key="6">
    <source>
        <dbReference type="PROSITE" id="PS50123"/>
    </source>
</evidence>
<dbReference type="EMBL" id="NFZW01000011">
    <property type="protein sequence ID" value="RFA35728.1"/>
    <property type="molecule type" value="Genomic_DNA"/>
</dbReference>
<dbReference type="Gene3D" id="1.10.155.10">
    <property type="entry name" value="Chemotaxis receptor methyltransferase CheR, N-terminal domain"/>
    <property type="match status" value="1"/>
</dbReference>
<dbReference type="InterPro" id="IPR022642">
    <property type="entry name" value="CheR_C"/>
</dbReference>
<dbReference type="SMART" id="SM00138">
    <property type="entry name" value="MeTrc"/>
    <property type="match status" value="1"/>
</dbReference>
<dbReference type="SUPFAM" id="SSF47757">
    <property type="entry name" value="Chemotaxis receptor methyltransferase CheR, N-terminal domain"/>
    <property type="match status" value="1"/>
</dbReference>
<evidence type="ECO:0000313" key="7">
    <source>
        <dbReference type="EMBL" id="RFA35728.1"/>
    </source>
</evidence>
<accession>A0A3E0WSA3</accession>
<dbReference type="SUPFAM" id="SSF53335">
    <property type="entry name" value="S-adenosyl-L-methionine-dependent methyltransferases"/>
    <property type="match status" value="1"/>
</dbReference>
<evidence type="ECO:0000313" key="8">
    <source>
        <dbReference type="Proteomes" id="UP000256763"/>
    </source>
</evidence>
<dbReference type="PANTHER" id="PTHR24422:SF21">
    <property type="entry name" value="CHEMOTAXIS PROTEIN METHYLTRANSFERASE 1"/>
    <property type="match status" value="1"/>
</dbReference>
<name>A0A3E0WSA3_9GAMM</name>
<evidence type="ECO:0000256" key="2">
    <source>
        <dbReference type="ARBA" id="ARBA00012534"/>
    </source>
</evidence>
<protein>
    <recommendedName>
        <fullName evidence="2">protein-glutamate O-methyltransferase</fullName>
        <ecNumber evidence="2">2.1.1.80</ecNumber>
    </recommendedName>
</protein>
<dbReference type="Proteomes" id="UP000256763">
    <property type="component" value="Unassembled WGS sequence"/>
</dbReference>
<dbReference type="Pfam" id="PF03705">
    <property type="entry name" value="CheR_N"/>
    <property type="match status" value="1"/>
</dbReference>
<dbReference type="Pfam" id="PF01739">
    <property type="entry name" value="CheR"/>
    <property type="match status" value="1"/>
</dbReference>
<comment type="caution">
    <text evidence="7">The sequence shown here is derived from an EMBL/GenBank/DDBJ whole genome shotgun (WGS) entry which is preliminary data.</text>
</comment>
<reference evidence="8" key="1">
    <citation type="submission" date="2017-05" db="EMBL/GenBank/DDBJ databases">
        <authorList>
            <person name="Sharma S."/>
            <person name="Sidhu C."/>
            <person name="Pinnaka A.K."/>
        </authorList>
    </citation>
    <scope>NUCLEOTIDE SEQUENCE [LARGE SCALE GENOMIC DNA]</scope>
    <source>
        <strain evidence="8">AK93</strain>
    </source>
</reference>
<evidence type="ECO:0000256" key="3">
    <source>
        <dbReference type="ARBA" id="ARBA00022603"/>
    </source>
</evidence>
<evidence type="ECO:0000256" key="4">
    <source>
        <dbReference type="ARBA" id="ARBA00022679"/>
    </source>
</evidence>
<dbReference type="CDD" id="cd02440">
    <property type="entry name" value="AdoMet_MTases"/>
    <property type="match status" value="1"/>
</dbReference>
<keyword evidence="4" id="KW-0808">Transferase</keyword>
<dbReference type="InterPro" id="IPR029063">
    <property type="entry name" value="SAM-dependent_MTases_sf"/>
</dbReference>
<evidence type="ECO:0000256" key="5">
    <source>
        <dbReference type="ARBA" id="ARBA00022691"/>
    </source>
</evidence>
<dbReference type="InterPro" id="IPR050903">
    <property type="entry name" value="Bact_Chemotaxis_MeTrfase"/>
</dbReference>
<dbReference type="PRINTS" id="PR00996">
    <property type="entry name" value="CHERMTFRASE"/>
</dbReference>
<dbReference type="PROSITE" id="PS50123">
    <property type="entry name" value="CHER"/>
    <property type="match status" value="1"/>
</dbReference>
<evidence type="ECO:0000256" key="1">
    <source>
        <dbReference type="ARBA" id="ARBA00001541"/>
    </source>
</evidence>
<keyword evidence="3" id="KW-0489">Methyltransferase</keyword>
<dbReference type="EC" id="2.1.1.80" evidence="2"/>
<dbReference type="Gene3D" id="3.40.50.150">
    <property type="entry name" value="Vaccinia Virus protein VP39"/>
    <property type="match status" value="1"/>
</dbReference>
<dbReference type="InterPro" id="IPR036804">
    <property type="entry name" value="CheR_N_sf"/>
</dbReference>
<dbReference type="GO" id="GO:0032259">
    <property type="term" value="P:methylation"/>
    <property type="evidence" value="ECO:0007669"/>
    <property type="project" value="UniProtKB-KW"/>
</dbReference>
<proteinExistence type="predicted"/>
<sequence>MASALMKPEHYQDFREFLERACGIVLGENKQYLVASRLAPVMLEHGFHDLGELVAQLDRFGGGNLRAQVIEAMTTNETQFFRDNYPYAILKEYVFPELQKRRVYNARVWSAGCSSGQEAYSISMSLQEYNEQGGRLDGEVLGTDISPQIVEQASLGRYNSSAITRGLTDERRVRFFRELDPQTWEVRPEIKRRASFRTHNLLESFAVLGRFDVIFVRNVLIYFSVESRTDILARMAKTLNPGGYLIVGASESLARQADDYEMIRLPKGVIYQVRGN</sequence>
<organism evidence="7 8">
    <name type="scientific">Alkalilimnicola ehrlichii</name>
    <dbReference type="NCBI Taxonomy" id="351052"/>
    <lineage>
        <taxon>Bacteria</taxon>
        <taxon>Pseudomonadati</taxon>
        <taxon>Pseudomonadota</taxon>
        <taxon>Gammaproteobacteria</taxon>
        <taxon>Chromatiales</taxon>
        <taxon>Ectothiorhodospiraceae</taxon>
        <taxon>Alkalilimnicola</taxon>
    </lineage>
</organism>